<sequence>MECLPFPQILLRQPLAPSLFRSRSLQVPSNTFNSSIQTHKSRSRRYINTGQAQ</sequence>
<dbReference type="Proteomes" id="UP001419268">
    <property type="component" value="Unassembled WGS sequence"/>
</dbReference>
<feature type="region of interest" description="Disordered" evidence="1">
    <location>
        <begin position="31"/>
        <end position="53"/>
    </location>
</feature>
<comment type="caution">
    <text evidence="2">The sequence shown here is derived from an EMBL/GenBank/DDBJ whole genome shotgun (WGS) entry which is preliminary data.</text>
</comment>
<keyword evidence="3" id="KW-1185">Reference proteome</keyword>
<evidence type="ECO:0000313" key="2">
    <source>
        <dbReference type="EMBL" id="KAK9126648.1"/>
    </source>
</evidence>
<protein>
    <submittedName>
        <fullName evidence="2">Uncharacterized protein</fullName>
    </submittedName>
</protein>
<reference evidence="2 3" key="1">
    <citation type="submission" date="2024-01" db="EMBL/GenBank/DDBJ databases">
        <title>Genome assemblies of Stephania.</title>
        <authorList>
            <person name="Yang L."/>
        </authorList>
    </citation>
    <scope>NUCLEOTIDE SEQUENCE [LARGE SCALE GENOMIC DNA]</scope>
    <source>
        <strain evidence="2">JXDWG</strain>
        <tissue evidence="2">Leaf</tissue>
    </source>
</reference>
<name>A0AAP0J585_9MAGN</name>
<proteinExistence type="predicted"/>
<organism evidence="2 3">
    <name type="scientific">Stephania cephalantha</name>
    <dbReference type="NCBI Taxonomy" id="152367"/>
    <lineage>
        <taxon>Eukaryota</taxon>
        <taxon>Viridiplantae</taxon>
        <taxon>Streptophyta</taxon>
        <taxon>Embryophyta</taxon>
        <taxon>Tracheophyta</taxon>
        <taxon>Spermatophyta</taxon>
        <taxon>Magnoliopsida</taxon>
        <taxon>Ranunculales</taxon>
        <taxon>Menispermaceae</taxon>
        <taxon>Menispermoideae</taxon>
        <taxon>Cissampelideae</taxon>
        <taxon>Stephania</taxon>
    </lineage>
</organism>
<dbReference type="EMBL" id="JBBNAG010000006">
    <property type="protein sequence ID" value="KAK9126648.1"/>
    <property type="molecule type" value="Genomic_DNA"/>
</dbReference>
<evidence type="ECO:0000256" key="1">
    <source>
        <dbReference type="SAM" id="MobiDB-lite"/>
    </source>
</evidence>
<dbReference type="AlphaFoldDB" id="A0AAP0J585"/>
<evidence type="ECO:0000313" key="3">
    <source>
        <dbReference type="Proteomes" id="UP001419268"/>
    </source>
</evidence>
<accession>A0AAP0J585</accession>
<gene>
    <name evidence="2" type="ORF">Scep_015494</name>
</gene>